<dbReference type="OrthoDB" id="9804747at2"/>
<dbReference type="Pfam" id="PF00990">
    <property type="entry name" value="GGDEF"/>
    <property type="match status" value="1"/>
</dbReference>
<evidence type="ECO:0000259" key="3">
    <source>
        <dbReference type="PROSITE" id="PS50887"/>
    </source>
</evidence>
<dbReference type="AlphaFoldDB" id="A0A0L6TZ68"/>
<dbReference type="InterPro" id="IPR037522">
    <property type="entry name" value="HD_GYP_dom"/>
</dbReference>
<keyword evidence="1" id="KW-1133">Transmembrane helix</keyword>
<feature type="transmembrane region" description="Helical" evidence="1">
    <location>
        <begin position="12"/>
        <end position="38"/>
    </location>
</feature>
<dbReference type="GO" id="GO:0007165">
    <property type="term" value="P:signal transduction"/>
    <property type="evidence" value="ECO:0007669"/>
    <property type="project" value="InterPro"/>
</dbReference>
<dbReference type="InterPro" id="IPR029787">
    <property type="entry name" value="Nucleotide_cyclase"/>
</dbReference>
<dbReference type="SMART" id="SM00267">
    <property type="entry name" value="GGDEF"/>
    <property type="match status" value="1"/>
</dbReference>
<feature type="domain" description="HAMP" evidence="2">
    <location>
        <begin position="362"/>
        <end position="414"/>
    </location>
</feature>
<keyword evidence="6" id="KW-1185">Reference proteome</keyword>
<dbReference type="InterPro" id="IPR003660">
    <property type="entry name" value="HAMP_dom"/>
</dbReference>
<dbReference type="Pfam" id="PF22673">
    <property type="entry name" value="MCP-like_PDC_1"/>
    <property type="match status" value="1"/>
</dbReference>
<dbReference type="Proteomes" id="UP000036873">
    <property type="component" value="Unassembled WGS sequence"/>
</dbReference>
<dbReference type="Gene3D" id="3.30.450.20">
    <property type="entry name" value="PAS domain"/>
    <property type="match status" value="1"/>
</dbReference>
<comment type="caution">
    <text evidence="5">The sequence shown here is derived from an EMBL/GenBank/DDBJ whole genome shotgun (WGS) entry which is preliminary data.</text>
</comment>
<dbReference type="Gene3D" id="1.10.3210.10">
    <property type="entry name" value="Hypothetical protein af1432"/>
    <property type="match status" value="1"/>
</dbReference>
<keyword evidence="1" id="KW-0472">Membrane</keyword>
<dbReference type="PROSITE" id="PS51832">
    <property type="entry name" value="HD_GYP"/>
    <property type="match status" value="1"/>
</dbReference>
<accession>A0A0L6TZ68</accession>
<dbReference type="SUPFAM" id="SSF158472">
    <property type="entry name" value="HAMP domain-like"/>
    <property type="match status" value="1"/>
</dbReference>
<evidence type="ECO:0000256" key="1">
    <source>
        <dbReference type="SAM" id="Phobius"/>
    </source>
</evidence>
<dbReference type="PANTHER" id="PTHR43155:SF2">
    <property type="entry name" value="CYCLIC DI-GMP PHOSPHODIESTERASE PA4108"/>
    <property type="match status" value="1"/>
</dbReference>
<reference evidence="6" key="1">
    <citation type="submission" date="2015-07" db="EMBL/GenBank/DDBJ databases">
        <title>Draft genome sequence of Acetobacterium bakii DSM 8293, a potential psychrophilic chemical producer through syngas fermentation.</title>
        <authorList>
            <person name="Song Y."/>
            <person name="Hwang S."/>
            <person name="Cho B.-K."/>
        </authorList>
    </citation>
    <scope>NUCLEOTIDE SEQUENCE [LARGE SCALE GENOMIC DNA]</scope>
    <source>
        <strain evidence="6">DSM 8239</strain>
    </source>
</reference>
<evidence type="ECO:0000259" key="2">
    <source>
        <dbReference type="PROSITE" id="PS50885"/>
    </source>
</evidence>
<feature type="domain" description="HD-GYP" evidence="4">
    <location>
        <begin position="586"/>
        <end position="772"/>
    </location>
</feature>
<dbReference type="Pfam" id="PF13487">
    <property type="entry name" value="HD_5"/>
    <property type="match status" value="1"/>
</dbReference>
<dbReference type="InterPro" id="IPR000160">
    <property type="entry name" value="GGDEF_dom"/>
</dbReference>
<dbReference type="InterPro" id="IPR003607">
    <property type="entry name" value="HD/PDEase_dom"/>
</dbReference>
<evidence type="ECO:0000313" key="5">
    <source>
        <dbReference type="EMBL" id="KNZ41576.1"/>
    </source>
</evidence>
<evidence type="ECO:0000259" key="4">
    <source>
        <dbReference type="PROSITE" id="PS51832"/>
    </source>
</evidence>
<dbReference type="InterPro" id="IPR043128">
    <property type="entry name" value="Rev_trsase/Diguanyl_cyclase"/>
</dbReference>
<dbReference type="PROSITE" id="PS50885">
    <property type="entry name" value="HAMP"/>
    <property type="match status" value="1"/>
</dbReference>
<dbReference type="CDD" id="cd01949">
    <property type="entry name" value="GGDEF"/>
    <property type="match status" value="1"/>
</dbReference>
<organism evidence="5 6">
    <name type="scientific">Acetobacterium bakii</name>
    <dbReference type="NCBI Taxonomy" id="52689"/>
    <lineage>
        <taxon>Bacteria</taxon>
        <taxon>Bacillati</taxon>
        <taxon>Bacillota</taxon>
        <taxon>Clostridia</taxon>
        <taxon>Eubacteriales</taxon>
        <taxon>Eubacteriaceae</taxon>
        <taxon>Acetobacterium</taxon>
    </lineage>
</organism>
<dbReference type="Pfam" id="PF00672">
    <property type="entry name" value="HAMP"/>
    <property type="match status" value="1"/>
</dbReference>
<dbReference type="STRING" id="52689.AKG39_11360"/>
<dbReference type="PANTHER" id="PTHR43155">
    <property type="entry name" value="CYCLIC DI-GMP PHOSPHODIESTERASE PA4108-RELATED"/>
    <property type="match status" value="1"/>
</dbReference>
<evidence type="ECO:0008006" key="7">
    <source>
        <dbReference type="Google" id="ProtNLM"/>
    </source>
</evidence>
<protein>
    <recommendedName>
        <fullName evidence="7">Diguanylate cyclase</fullName>
    </recommendedName>
</protein>
<dbReference type="CDD" id="cd06225">
    <property type="entry name" value="HAMP"/>
    <property type="match status" value="1"/>
</dbReference>
<evidence type="ECO:0000313" key="6">
    <source>
        <dbReference type="Proteomes" id="UP000036873"/>
    </source>
</evidence>
<dbReference type="NCBIfam" id="TIGR00254">
    <property type="entry name" value="GGDEF"/>
    <property type="match status" value="1"/>
</dbReference>
<dbReference type="CDD" id="cd00077">
    <property type="entry name" value="HDc"/>
    <property type="match status" value="1"/>
</dbReference>
<dbReference type="NCBIfam" id="TIGR00277">
    <property type="entry name" value="HDIG"/>
    <property type="match status" value="1"/>
</dbReference>
<dbReference type="SMART" id="SM00304">
    <property type="entry name" value="HAMP"/>
    <property type="match status" value="1"/>
</dbReference>
<dbReference type="SUPFAM" id="SSF55073">
    <property type="entry name" value="Nucleotide cyclase"/>
    <property type="match status" value="1"/>
</dbReference>
<dbReference type="GO" id="GO:0016020">
    <property type="term" value="C:membrane"/>
    <property type="evidence" value="ECO:0007669"/>
    <property type="project" value="InterPro"/>
</dbReference>
<dbReference type="Gene3D" id="6.10.340.10">
    <property type="match status" value="1"/>
</dbReference>
<keyword evidence="1" id="KW-0812">Transmembrane</keyword>
<dbReference type="InterPro" id="IPR006675">
    <property type="entry name" value="HDIG_dom"/>
</dbReference>
<dbReference type="SMART" id="SM00471">
    <property type="entry name" value="HDc"/>
    <property type="match status" value="1"/>
</dbReference>
<dbReference type="Gene3D" id="3.30.70.270">
    <property type="match status" value="1"/>
</dbReference>
<feature type="domain" description="GGDEF" evidence="3">
    <location>
        <begin position="465"/>
        <end position="594"/>
    </location>
</feature>
<sequence>MKEDEEMTKKSISIRMILILLFLILTFSTVGMISYIIFSNWLSSASNTFIEMASDFNGDILEEVDEFIKDPMHINDINHHVIENEIIDLSEVSAREAFFVNVIKTSNPNIYSFSYGQENGDYYGARRNQNREIEILRNNADSGFNSLYYSVNEDLTAGDLVLAAGQFDPRTREWYKAAKECQGPIFSQIYKHFIMDDLTVSAAYPIYNATGELEGVMGTHLILTDINDFLKEIATEKEATAIIIEKESGNLVANSFDHVNFITLEDGNVQRTSIGEIDNSAILKAYENYRSTGETFSRIKTDNGQITVKLSEYNQEGLSWLVITAIPESIVTAGIYRSIQLTMGLTLLALIISGLIFFKLANMAFKSVSSLIETTEKFSNGDLTIRAVITRDDEIGQISVAFNSMADTIYNLVHRLEAKVSERTRELEESNDALEYLSYHDKLTGLYNRFYFENIMKSFDTEKHLPLGLVFGDVNGLKLTNDIFGHVAGDALLSKVSEILNKVFRKEDIIARVGGDEFAILLKNTHPDEVHMLMARVKTEFSNEHILALKGSISMGCDTKTGPGKSISDVLKNAEDAMYRDKTLNRKSINSGFIESIIATLHNGNPREVRHSQNVSELSQRIGRAMDLSEAEIKRLKEAGFLHDIGKVVLDNEVLSQKRVLTEEERKLKHEHAVVGYRVLNMFDETLDLAESVFAHHERWDGSGYPKGLKGEEIPELARIIALAESYDAMTNPSVEALRTSEEAIRKIKNMSGIRFDPDIVNVFVKMMKETK</sequence>
<proteinExistence type="predicted"/>
<name>A0A0L6TZ68_9FIRM</name>
<dbReference type="PROSITE" id="PS50887">
    <property type="entry name" value="GGDEF"/>
    <property type="match status" value="1"/>
</dbReference>
<dbReference type="EMBL" id="LGYO01000027">
    <property type="protein sequence ID" value="KNZ41576.1"/>
    <property type="molecule type" value="Genomic_DNA"/>
</dbReference>
<dbReference type="SUPFAM" id="SSF109604">
    <property type="entry name" value="HD-domain/PDEase-like"/>
    <property type="match status" value="1"/>
</dbReference>
<gene>
    <name evidence="5" type="ORF">AKG39_11360</name>
</gene>